<gene>
    <name evidence="1" type="ORF">FRZ06_05715</name>
</gene>
<evidence type="ECO:0000313" key="2">
    <source>
        <dbReference type="Proteomes" id="UP000594014"/>
    </source>
</evidence>
<keyword evidence="2" id="KW-1185">Reference proteome</keyword>
<dbReference type="EMBL" id="CP042469">
    <property type="protein sequence ID" value="QOX62873.1"/>
    <property type="molecule type" value="Genomic_DNA"/>
</dbReference>
<name>A0ACD1A8W6_9FIRM</name>
<dbReference type="Proteomes" id="UP000594014">
    <property type="component" value="Chromosome"/>
</dbReference>
<evidence type="ECO:0000313" key="1">
    <source>
        <dbReference type="EMBL" id="QOX62873.1"/>
    </source>
</evidence>
<protein>
    <submittedName>
        <fullName evidence="1">ABC transporter permease</fullName>
    </submittedName>
</protein>
<sequence length="350" mass="37154">MLKMNDVKTMTPGRIRTPGKIHKVGLSGLLETLSDVREMSLIIIIVLVSILLAFTNDYFATWANAKTLLGSISINGILTIGMIIVMISGGLDLSIGSVMCLSMAFAATAIRAGMNPWISALVGILCAIVCGLVMGVIITKLNLSHFIVTLCFMGIARGVVYAMTSGVNISLVSNMKEMPAIAYLGSGYIGGFLPMTFLVFIVLAVITELYARKSANMRKVYYTGSNEQAAAYSGIKTKRVKIAACMACSTMAGIAGIIYMSKYSGVATSAGIGLEMTALSAAVIGGVSMNGGKGTIAGGLLGLLFIVLIQDAMNLFSVQAFWQDLIRYLIVLLAVILDVLQERARKRKNS</sequence>
<organism evidence="1 2">
    <name type="scientific">Anoxybacterium hadale</name>
    <dbReference type="NCBI Taxonomy" id="3408580"/>
    <lineage>
        <taxon>Bacteria</taxon>
        <taxon>Bacillati</taxon>
        <taxon>Bacillota</taxon>
        <taxon>Clostridia</taxon>
        <taxon>Peptostreptococcales</taxon>
        <taxon>Anaerovoracaceae</taxon>
        <taxon>Anoxybacterium</taxon>
    </lineage>
</organism>
<reference evidence="1" key="1">
    <citation type="submission" date="2019-08" db="EMBL/GenBank/DDBJ databases">
        <title>Genome sequence of Clostridiales bacterium MT110.</title>
        <authorList>
            <person name="Cao J."/>
        </authorList>
    </citation>
    <scope>NUCLEOTIDE SEQUENCE</scope>
    <source>
        <strain evidence="1">MT110</strain>
    </source>
</reference>
<accession>A0ACD1A8W6</accession>
<proteinExistence type="predicted"/>